<dbReference type="EMBL" id="CP003355">
    <property type="protein sequence ID" value="AHD04990.1"/>
    <property type="molecule type" value="Genomic_DNA"/>
</dbReference>
<keyword evidence="10" id="KW-1185">Reference proteome</keyword>
<keyword evidence="2" id="KW-0813">Transport</keyword>
<accession>V9W5P7</accession>
<keyword evidence="4 7" id="KW-0812">Transmembrane</keyword>
<feature type="transmembrane region" description="Helical" evidence="7">
    <location>
        <begin position="59"/>
        <end position="81"/>
    </location>
</feature>
<feature type="transmembrane region" description="Helical" evidence="7">
    <location>
        <begin position="232"/>
        <end position="254"/>
    </location>
</feature>
<evidence type="ECO:0000256" key="4">
    <source>
        <dbReference type="ARBA" id="ARBA00022692"/>
    </source>
</evidence>
<feature type="transmembrane region" description="Helical" evidence="7">
    <location>
        <begin position="266"/>
        <end position="287"/>
    </location>
</feature>
<evidence type="ECO:0000256" key="6">
    <source>
        <dbReference type="ARBA" id="ARBA00023136"/>
    </source>
</evidence>
<feature type="transmembrane region" description="Helical" evidence="7">
    <location>
        <begin position="180"/>
        <end position="200"/>
    </location>
</feature>
<reference evidence="9 10" key="1">
    <citation type="journal article" date="2014" name="PLoS ONE">
        <title>How to Kill the Honey Bee Larva: Genomic Potential and Virulence Mechanisms of Paenibacillus larvae.</title>
        <authorList>
            <person name="Djukic M."/>
            <person name="Brzuszkiewicz E."/>
            <person name="Funfhaus A."/>
            <person name="Voss J."/>
            <person name="Gollnow K."/>
            <person name="Poppinga L."/>
            <person name="Liesegang H."/>
            <person name="Garcia-Gonzalez E."/>
            <person name="Genersch E."/>
            <person name="Daniel R."/>
        </authorList>
    </citation>
    <scope>NUCLEOTIDE SEQUENCE [LARGE SCALE GENOMIC DNA]</scope>
    <source>
        <strain evidence="9 10">DSM 25430</strain>
    </source>
</reference>
<dbReference type="InterPro" id="IPR036259">
    <property type="entry name" value="MFS_trans_sf"/>
</dbReference>
<feature type="transmembrane region" description="Helical" evidence="7">
    <location>
        <begin position="147"/>
        <end position="168"/>
    </location>
</feature>
<dbReference type="SUPFAM" id="SSF103473">
    <property type="entry name" value="MFS general substrate transporter"/>
    <property type="match status" value="2"/>
</dbReference>
<dbReference type="GO" id="GO:0005886">
    <property type="term" value="C:plasma membrane"/>
    <property type="evidence" value="ECO:0007669"/>
    <property type="project" value="UniProtKB-SubCell"/>
</dbReference>
<feature type="transmembrane region" description="Helical" evidence="7">
    <location>
        <begin position="93"/>
        <end position="112"/>
    </location>
</feature>
<gene>
    <name evidence="9" type="primary">mdtG</name>
    <name evidence="9" type="ORF">ERIC2_c11570</name>
</gene>
<evidence type="ECO:0000313" key="10">
    <source>
        <dbReference type="Proteomes" id="UP000029431"/>
    </source>
</evidence>
<dbReference type="Pfam" id="PF07690">
    <property type="entry name" value="MFS_1"/>
    <property type="match status" value="1"/>
</dbReference>
<keyword evidence="3" id="KW-1003">Cell membrane</keyword>
<dbReference type="AlphaFoldDB" id="V9W5P7"/>
<keyword evidence="5 7" id="KW-1133">Transmembrane helix</keyword>
<evidence type="ECO:0000256" key="1">
    <source>
        <dbReference type="ARBA" id="ARBA00004651"/>
    </source>
</evidence>
<dbReference type="InterPro" id="IPR020846">
    <property type="entry name" value="MFS_dom"/>
</dbReference>
<dbReference type="eggNOG" id="COG2814">
    <property type="taxonomic scope" value="Bacteria"/>
</dbReference>
<feature type="transmembrane region" description="Helical" evidence="7">
    <location>
        <begin position="118"/>
        <end position="140"/>
    </location>
</feature>
<dbReference type="PANTHER" id="PTHR43414">
    <property type="entry name" value="MULTIDRUG RESISTANCE PROTEIN MDTG"/>
    <property type="match status" value="1"/>
</dbReference>
<feature type="domain" description="Major facilitator superfamily (MFS) profile" evidence="8">
    <location>
        <begin position="22"/>
        <end position="411"/>
    </location>
</feature>
<feature type="transmembrane region" description="Helical" evidence="7">
    <location>
        <begin position="324"/>
        <end position="345"/>
    </location>
</feature>
<evidence type="ECO:0000259" key="8">
    <source>
        <dbReference type="PROSITE" id="PS50850"/>
    </source>
</evidence>
<dbReference type="InterPro" id="IPR001958">
    <property type="entry name" value="Tet-R_TetA/multi-R_MdtG-like"/>
</dbReference>
<dbReference type="HOGENOM" id="CLU_001265_57_3_9"/>
<evidence type="ECO:0000256" key="7">
    <source>
        <dbReference type="SAM" id="Phobius"/>
    </source>
</evidence>
<dbReference type="PANTHER" id="PTHR43414:SF6">
    <property type="entry name" value="MULTIDRUG RESISTANCE PROTEIN MDTG"/>
    <property type="match status" value="1"/>
</dbReference>
<dbReference type="PATRIC" id="fig|697284.3.peg.1086"/>
<feature type="transmembrane region" description="Helical" evidence="7">
    <location>
        <begin position="385"/>
        <end position="407"/>
    </location>
</feature>
<dbReference type="Proteomes" id="UP000029431">
    <property type="component" value="Chromosome"/>
</dbReference>
<keyword evidence="6 7" id="KW-0472">Membrane</keyword>
<name>V9W5P7_9BACL</name>
<dbReference type="InterPro" id="IPR011701">
    <property type="entry name" value="MFS"/>
</dbReference>
<dbReference type="GO" id="GO:0022857">
    <property type="term" value="F:transmembrane transporter activity"/>
    <property type="evidence" value="ECO:0007669"/>
    <property type="project" value="InterPro"/>
</dbReference>
<organism evidence="9 10">
    <name type="scientific">Paenibacillus larvae subsp. larvae DSM 25430</name>
    <dbReference type="NCBI Taxonomy" id="697284"/>
    <lineage>
        <taxon>Bacteria</taxon>
        <taxon>Bacillati</taxon>
        <taxon>Bacillota</taxon>
        <taxon>Bacilli</taxon>
        <taxon>Bacillales</taxon>
        <taxon>Paenibacillaceae</taxon>
        <taxon>Paenibacillus</taxon>
    </lineage>
</organism>
<evidence type="ECO:0000256" key="5">
    <source>
        <dbReference type="ARBA" id="ARBA00022989"/>
    </source>
</evidence>
<sequence>MIGVLKYVQPERRDYMVNWKVNLTVLWLGQFLVMAGMTMIMPFLPLYLEELGMTDSHQVATWAGIIFAGNFVTSFLFQPFWGGLADRYGRKIMLLRSGFGMAIVMVLMGFAASAWQLLVLRLLNGTISGYSPAAVALVSTNTPKEKIGLAMGTLQSGAVAGSILGPFIGGLLAEAIGYRYIFYVTGALLFLATMLTMTMVKEKFNASEAAKQPKVSVIQGFSDIRHIKQLPVLYSVTFMIQFAIQCTMPLMALFVEELHGSGEMLAFYAGLVGSITGFSNMIASPFLGKLSDRIGSGKILVFCLFGAALFFIPQAFVLNVWQLLIARFLLGIFLGGLLPTVNLLIRTYAPVGMESRVYSFNTNAMALGNMMGPVIGGALSGLLSIRSLFILTAVLLGINGFWARFSLNQPFKQQTRKSHG</sequence>
<proteinExistence type="predicted"/>
<dbReference type="KEGG" id="plv:ERIC2_c11570"/>
<evidence type="ECO:0000256" key="2">
    <source>
        <dbReference type="ARBA" id="ARBA00022448"/>
    </source>
</evidence>
<evidence type="ECO:0000256" key="3">
    <source>
        <dbReference type="ARBA" id="ARBA00022475"/>
    </source>
</evidence>
<comment type="subcellular location">
    <subcellularLocation>
        <location evidence="1">Cell membrane</location>
        <topology evidence="1">Multi-pass membrane protein</topology>
    </subcellularLocation>
</comment>
<dbReference type="PRINTS" id="PR01035">
    <property type="entry name" value="TCRTETA"/>
</dbReference>
<feature type="transmembrane region" description="Helical" evidence="7">
    <location>
        <begin position="357"/>
        <end position="379"/>
    </location>
</feature>
<feature type="transmembrane region" description="Helical" evidence="7">
    <location>
        <begin position="21"/>
        <end position="47"/>
    </location>
</feature>
<dbReference type="Gene3D" id="1.20.1250.20">
    <property type="entry name" value="MFS general substrate transporter like domains"/>
    <property type="match status" value="2"/>
</dbReference>
<evidence type="ECO:0000313" key="9">
    <source>
        <dbReference type="EMBL" id="AHD04990.1"/>
    </source>
</evidence>
<feature type="transmembrane region" description="Helical" evidence="7">
    <location>
        <begin position="299"/>
        <end position="318"/>
    </location>
</feature>
<protein>
    <submittedName>
        <fullName evidence="9">Multidrug resistance protein MdtG</fullName>
    </submittedName>
</protein>
<dbReference type="PROSITE" id="PS50850">
    <property type="entry name" value="MFS"/>
    <property type="match status" value="1"/>
</dbReference>